<name>A0AAD9LUD4_9STRA</name>
<comment type="caution">
    <text evidence="1">The sequence shown here is derived from an EMBL/GenBank/DDBJ whole genome shotgun (WGS) entry which is preliminary data.</text>
</comment>
<organism evidence="1 2">
    <name type="scientific">Phytophthora citrophthora</name>
    <dbReference type="NCBI Taxonomy" id="4793"/>
    <lineage>
        <taxon>Eukaryota</taxon>
        <taxon>Sar</taxon>
        <taxon>Stramenopiles</taxon>
        <taxon>Oomycota</taxon>
        <taxon>Peronosporomycetes</taxon>
        <taxon>Peronosporales</taxon>
        <taxon>Peronosporaceae</taxon>
        <taxon>Phytophthora</taxon>
    </lineage>
</organism>
<proteinExistence type="predicted"/>
<evidence type="ECO:0000313" key="1">
    <source>
        <dbReference type="EMBL" id="KAK1947302.1"/>
    </source>
</evidence>
<protein>
    <submittedName>
        <fullName evidence="1">Uncharacterized protein</fullName>
    </submittedName>
</protein>
<evidence type="ECO:0000313" key="2">
    <source>
        <dbReference type="Proteomes" id="UP001259832"/>
    </source>
</evidence>
<reference evidence="1" key="1">
    <citation type="submission" date="2023-08" db="EMBL/GenBank/DDBJ databases">
        <title>Reference Genome Resource for the Citrus Pathogen Phytophthora citrophthora.</title>
        <authorList>
            <person name="Moller H."/>
            <person name="Coetzee B."/>
            <person name="Rose L.J."/>
            <person name="Van Niekerk J.M."/>
        </authorList>
    </citation>
    <scope>NUCLEOTIDE SEQUENCE</scope>
    <source>
        <strain evidence="1">STE-U-9442</strain>
    </source>
</reference>
<dbReference type="AlphaFoldDB" id="A0AAD9LUD4"/>
<gene>
    <name evidence="1" type="ORF">P3T76_001312</name>
</gene>
<dbReference type="Proteomes" id="UP001259832">
    <property type="component" value="Unassembled WGS sequence"/>
</dbReference>
<keyword evidence="2" id="KW-1185">Reference proteome</keyword>
<accession>A0AAD9LUD4</accession>
<dbReference type="EMBL" id="JASMQC010000002">
    <property type="protein sequence ID" value="KAK1947302.1"/>
    <property type="molecule type" value="Genomic_DNA"/>
</dbReference>
<sequence length="201" mass="22152">MIGRDAVIQEPLAMQLTKHLEHRERCDELSSAYRWWMNSRMKATSCLESDVLCLFVLSHPRGTAVYHANQVSTSGVVFDRRRCFTACEEPGVLLSSSKPRSGMDSVSSTGTSFDLTGKWLSRAAHGDSCTIKASVSASSGQVAGSPSGKSDYACSSDVFTRMKRMKNTSPAPMESCCLRTKVKSDARPNRYQRRHNSAASW</sequence>